<comment type="caution">
    <text evidence="2">The sequence shown here is derived from an EMBL/GenBank/DDBJ whole genome shotgun (WGS) entry which is preliminary data.</text>
</comment>
<name>A0ABS3XL71_9ACTN</name>
<organism evidence="2 3">
    <name type="scientific">Streptomyces oryzae</name>
    <dbReference type="NCBI Taxonomy" id="1434886"/>
    <lineage>
        <taxon>Bacteria</taxon>
        <taxon>Bacillati</taxon>
        <taxon>Actinomycetota</taxon>
        <taxon>Actinomycetes</taxon>
        <taxon>Kitasatosporales</taxon>
        <taxon>Streptomycetaceae</taxon>
        <taxon>Streptomyces</taxon>
    </lineage>
</organism>
<keyword evidence="1" id="KW-0812">Transmembrane</keyword>
<dbReference type="EMBL" id="JADKMA010000259">
    <property type="protein sequence ID" value="MBO8196151.1"/>
    <property type="molecule type" value="Genomic_DNA"/>
</dbReference>
<evidence type="ECO:0000313" key="3">
    <source>
        <dbReference type="Proteomes" id="UP001519064"/>
    </source>
</evidence>
<dbReference type="RefSeq" id="WP_209243357.1">
    <property type="nucleotide sequence ID" value="NZ_JADKMA010000259.1"/>
</dbReference>
<keyword evidence="1" id="KW-0472">Membrane</keyword>
<accession>A0ABS3XL71</accession>
<gene>
    <name evidence="2" type="ORF">ITI46_31585</name>
</gene>
<protein>
    <recommendedName>
        <fullName evidence="4">Integral membrane protein</fullName>
    </recommendedName>
</protein>
<keyword evidence="3" id="KW-1185">Reference proteome</keyword>
<sequence length="140" mass="14427">MESTQQPGVATTAGRPASDGLARLALKLDGVVTGLNGLSYLALANALDSFLGFDTGVQYPVGVFLLVYGAGVLALGLRETINRGLLRLVMVANLAWAALSIVVLATDALTPTGVGQVWIVLQALVVGGFAALQYVGLKRC</sequence>
<evidence type="ECO:0000313" key="2">
    <source>
        <dbReference type="EMBL" id="MBO8196151.1"/>
    </source>
</evidence>
<evidence type="ECO:0000256" key="1">
    <source>
        <dbReference type="SAM" id="Phobius"/>
    </source>
</evidence>
<dbReference type="Proteomes" id="UP001519064">
    <property type="component" value="Unassembled WGS sequence"/>
</dbReference>
<reference evidence="2 3" key="1">
    <citation type="submission" date="2020-11" db="EMBL/GenBank/DDBJ databases">
        <title>Streptomyces spirodelae sp. nov., isolated from duckweed.</title>
        <authorList>
            <person name="Saimee Y."/>
            <person name="Duangmal K."/>
        </authorList>
    </citation>
    <scope>NUCLEOTIDE SEQUENCE [LARGE SCALE GENOMIC DNA]</scope>
    <source>
        <strain evidence="2 3">S16-07</strain>
    </source>
</reference>
<evidence type="ECO:0008006" key="4">
    <source>
        <dbReference type="Google" id="ProtNLM"/>
    </source>
</evidence>
<feature type="transmembrane region" description="Helical" evidence="1">
    <location>
        <begin position="84"/>
        <end position="105"/>
    </location>
</feature>
<feature type="transmembrane region" description="Helical" evidence="1">
    <location>
        <begin position="57"/>
        <end position="77"/>
    </location>
</feature>
<proteinExistence type="predicted"/>
<keyword evidence="1" id="KW-1133">Transmembrane helix</keyword>
<feature type="transmembrane region" description="Helical" evidence="1">
    <location>
        <begin position="117"/>
        <end position="137"/>
    </location>
</feature>